<dbReference type="GO" id="GO:0004814">
    <property type="term" value="F:arginine-tRNA ligase activity"/>
    <property type="evidence" value="ECO:0007669"/>
    <property type="project" value="UniProtKB-EC"/>
</dbReference>
<dbReference type="Pfam" id="PF03485">
    <property type="entry name" value="Arg_tRNA_synt_N"/>
    <property type="match status" value="1"/>
</dbReference>
<dbReference type="SUPFAM" id="SSF52374">
    <property type="entry name" value="Nucleotidylyl transferase"/>
    <property type="match status" value="1"/>
</dbReference>
<organism evidence="15 16">
    <name type="scientific">Calicophoron daubneyi</name>
    <name type="common">Rumen fluke</name>
    <name type="synonym">Paramphistomum daubneyi</name>
    <dbReference type="NCBI Taxonomy" id="300641"/>
    <lineage>
        <taxon>Eukaryota</taxon>
        <taxon>Metazoa</taxon>
        <taxon>Spiralia</taxon>
        <taxon>Lophotrochozoa</taxon>
        <taxon>Platyhelminthes</taxon>
        <taxon>Trematoda</taxon>
        <taxon>Digenea</taxon>
        <taxon>Plagiorchiida</taxon>
        <taxon>Pronocephalata</taxon>
        <taxon>Paramphistomoidea</taxon>
        <taxon>Paramphistomidae</taxon>
        <taxon>Calicophoron</taxon>
    </lineage>
</organism>
<dbReference type="Gene3D" id="1.10.730.10">
    <property type="entry name" value="Isoleucyl-tRNA Synthetase, Domain 1"/>
    <property type="match status" value="1"/>
</dbReference>
<dbReference type="SMART" id="SM01016">
    <property type="entry name" value="Arg_tRNA_synt_N"/>
    <property type="match status" value="1"/>
</dbReference>
<protein>
    <recommendedName>
        <fullName evidence="3">arginine--tRNA ligase</fullName>
        <ecNumber evidence="3">6.1.1.19</ecNumber>
    </recommendedName>
    <alternativeName>
        <fullName evidence="10">Arginyl-tRNA synthetase</fullName>
    </alternativeName>
</protein>
<accession>A0AAV2T4M6</accession>
<evidence type="ECO:0000256" key="1">
    <source>
        <dbReference type="ARBA" id="ARBA00004514"/>
    </source>
</evidence>
<gene>
    <name evidence="15" type="ORF">CDAUBV1_LOCUS3297</name>
</gene>
<proteinExistence type="inferred from homology"/>
<sequence length="649" mass="73979">MRTGKIEAKQVEKLEEEFDDLLSQPEFAAIKKLYDRRSTLTYQRQHLQSRISELVKKKEQHSVSFQAALEALFDYAVKEAFEGASGHKVQITTPNNESFGDMQCNSALRLAKELRGPGALTNPHAIAERIVACLPKCDLIDKVEVAGPGFINIWISRNFILKEVSKILSIGVRPPWIPETHTVAVDMSSPNIAKEMHVGHLRSTIIGDSISRLLAFLGHRVLKINHIGDWGTQFGMLIAHLRELFPDSESTPPIADLQSFYKKAKARFDNEEDFKVRAHNAVVKLQSHDPQYIKAWEQICAISRREFEKVYERLDIKDLIERGESFYQSRMDDLVEELKSQKLLTPDEGRLLMWAPGSDLPLTIVKSDGGYTYDTSDMAALLQRIHEEKASWAIYVVDMGQGAHFKSLLSAAELAGFYKPSIHRVEHVGFGVVLGEDKKKFKTRSGENVRLVDLLDEGLERSKRRLMEKGRDKELTDEEFKAAQEAVAYGCIKYADLSHNRINDYVFSFDKMLDDKGNTAVYLLYAYTRIRSIARNAGYSQEQLAELAKKEPIVLEHPTEWSLAKSLCRLPDILLRMEKDFLLHTLCDYVYDLSCTFTSFYDACYCIERNRETGDIIKINVGRLLLCEATAKVMKCCFDILGLRTVERM</sequence>
<dbReference type="SUPFAM" id="SSF47323">
    <property type="entry name" value="Anticodon-binding domain of a subclass of class I aminoacyl-tRNA synthetases"/>
    <property type="match status" value="1"/>
</dbReference>
<dbReference type="PRINTS" id="PR01038">
    <property type="entry name" value="TRNASYNTHARG"/>
</dbReference>
<dbReference type="FunFam" id="1.10.730.10:FF:000064">
    <property type="entry name" value="Probable arginine--tRNA ligase, cytoplasmic"/>
    <property type="match status" value="1"/>
</dbReference>
<dbReference type="InterPro" id="IPR001278">
    <property type="entry name" value="Arg-tRNA-ligase"/>
</dbReference>
<feature type="domain" description="DALR anticodon binding" evidence="13">
    <location>
        <begin position="523"/>
        <end position="649"/>
    </location>
</feature>
<dbReference type="Proteomes" id="UP001497525">
    <property type="component" value="Unassembled WGS sequence"/>
</dbReference>
<evidence type="ECO:0000256" key="7">
    <source>
        <dbReference type="ARBA" id="ARBA00022840"/>
    </source>
</evidence>
<reference evidence="15" key="1">
    <citation type="submission" date="2024-06" db="EMBL/GenBank/DDBJ databases">
        <authorList>
            <person name="Liu X."/>
            <person name="Lenzi L."/>
            <person name="Haldenby T S."/>
            <person name="Uol C."/>
        </authorList>
    </citation>
    <scope>NUCLEOTIDE SEQUENCE</scope>
</reference>
<comment type="catalytic activity">
    <reaction evidence="11">
        <text>tRNA(Arg) + L-arginine + ATP = L-arginyl-tRNA(Arg) + AMP + diphosphate</text>
        <dbReference type="Rhea" id="RHEA:20301"/>
        <dbReference type="Rhea" id="RHEA-COMP:9658"/>
        <dbReference type="Rhea" id="RHEA-COMP:9673"/>
        <dbReference type="ChEBI" id="CHEBI:30616"/>
        <dbReference type="ChEBI" id="CHEBI:32682"/>
        <dbReference type="ChEBI" id="CHEBI:33019"/>
        <dbReference type="ChEBI" id="CHEBI:78442"/>
        <dbReference type="ChEBI" id="CHEBI:78513"/>
        <dbReference type="ChEBI" id="CHEBI:456215"/>
        <dbReference type="EC" id="6.1.1.19"/>
    </reaction>
</comment>
<dbReference type="PANTHER" id="PTHR11956">
    <property type="entry name" value="ARGINYL-TRNA SYNTHETASE"/>
    <property type="match status" value="1"/>
</dbReference>
<evidence type="ECO:0000313" key="16">
    <source>
        <dbReference type="Proteomes" id="UP001497525"/>
    </source>
</evidence>
<dbReference type="AlphaFoldDB" id="A0AAV2T4M6"/>
<dbReference type="GO" id="GO:0006420">
    <property type="term" value="P:arginyl-tRNA aminoacylation"/>
    <property type="evidence" value="ECO:0007669"/>
    <property type="project" value="InterPro"/>
</dbReference>
<keyword evidence="7 12" id="KW-0067">ATP-binding</keyword>
<feature type="domain" description="Arginyl tRNA synthetase N-terminal" evidence="14">
    <location>
        <begin position="67"/>
        <end position="155"/>
    </location>
</feature>
<dbReference type="EMBL" id="CAXLJL010000079">
    <property type="protein sequence ID" value="CAL5131117.1"/>
    <property type="molecule type" value="Genomic_DNA"/>
</dbReference>
<dbReference type="Gene3D" id="3.40.50.620">
    <property type="entry name" value="HUPs"/>
    <property type="match status" value="1"/>
</dbReference>
<dbReference type="InterPro" id="IPR014729">
    <property type="entry name" value="Rossmann-like_a/b/a_fold"/>
</dbReference>
<dbReference type="InterPro" id="IPR009080">
    <property type="entry name" value="tRNAsynth_Ia_anticodon-bd"/>
</dbReference>
<keyword evidence="6 12" id="KW-0547">Nucleotide-binding</keyword>
<dbReference type="Pfam" id="PF05746">
    <property type="entry name" value="DALR_1"/>
    <property type="match status" value="1"/>
</dbReference>
<evidence type="ECO:0000256" key="11">
    <source>
        <dbReference type="ARBA" id="ARBA00049339"/>
    </source>
</evidence>
<dbReference type="InterPro" id="IPR035684">
    <property type="entry name" value="ArgRS_core"/>
</dbReference>
<dbReference type="NCBIfam" id="TIGR00456">
    <property type="entry name" value="argS"/>
    <property type="match status" value="1"/>
</dbReference>
<dbReference type="Gene3D" id="3.30.1360.70">
    <property type="entry name" value="Arginyl tRNA synthetase N-terminal domain"/>
    <property type="match status" value="1"/>
</dbReference>
<evidence type="ECO:0000256" key="9">
    <source>
        <dbReference type="ARBA" id="ARBA00023146"/>
    </source>
</evidence>
<dbReference type="FunFam" id="3.30.1360.70:FF:000002">
    <property type="entry name" value="arginine--tRNA ligase, cytoplasmic"/>
    <property type="match status" value="1"/>
</dbReference>
<dbReference type="FunFam" id="3.40.50.620:FF:000084">
    <property type="entry name" value="arginine--tRNA ligase, cytoplasmic"/>
    <property type="match status" value="1"/>
</dbReference>
<dbReference type="GO" id="GO:0017101">
    <property type="term" value="C:aminoacyl-tRNA synthetase multienzyme complex"/>
    <property type="evidence" value="ECO:0007669"/>
    <property type="project" value="UniProtKB-ARBA"/>
</dbReference>
<dbReference type="PANTHER" id="PTHR11956:SF5">
    <property type="entry name" value="ARGININE--TRNA LIGASE, CYTOPLASMIC"/>
    <property type="match status" value="1"/>
</dbReference>
<evidence type="ECO:0000256" key="10">
    <source>
        <dbReference type="ARBA" id="ARBA00033033"/>
    </source>
</evidence>
<dbReference type="EC" id="6.1.1.19" evidence="3"/>
<evidence type="ECO:0000256" key="6">
    <source>
        <dbReference type="ARBA" id="ARBA00022741"/>
    </source>
</evidence>
<dbReference type="InterPro" id="IPR008909">
    <property type="entry name" value="DALR_anticod-bd"/>
</dbReference>
<keyword evidence="8 12" id="KW-0648">Protein biosynthesis</keyword>
<dbReference type="InterPro" id="IPR036695">
    <property type="entry name" value="Arg-tRNA-synth_N_sf"/>
</dbReference>
<evidence type="ECO:0000256" key="3">
    <source>
        <dbReference type="ARBA" id="ARBA00012837"/>
    </source>
</evidence>
<comment type="similarity">
    <text evidence="2 12">Belongs to the class-I aminoacyl-tRNA synthetase family.</text>
</comment>
<evidence type="ECO:0000259" key="13">
    <source>
        <dbReference type="SMART" id="SM00836"/>
    </source>
</evidence>
<evidence type="ECO:0000256" key="8">
    <source>
        <dbReference type="ARBA" id="ARBA00022917"/>
    </source>
</evidence>
<evidence type="ECO:0000256" key="5">
    <source>
        <dbReference type="ARBA" id="ARBA00022598"/>
    </source>
</evidence>
<comment type="subcellular location">
    <subcellularLocation>
        <location evidence="1">Cytoplasm</location>
        <location evidence="1">Cytosol</location>
    </subcellularLocation>
</comment>
<dbReference type="HAMAP" id="MF_00123">
    <property type="entry name" value="Arg_tRNA_synth"/>
    <property type="match status" value="1"/>
</dbReference>
<keyword evidence="4" id="KW-0963">Cytoplasm</keyword>
<keyword evidence="9 12" id="KW-0030">Aminoacyl-tRNA synthetase</keyword>
<evidence type="ECO:0000259" key="14">
    <source>
        <dbReference type="SMART" id="SM01016"/>
    </source>
</evidence>
<dbReference type="PROSITE" id="PS00178">
    <property type="entry name" value="AA_TRNA_LIGASE_I"/>
    <property type="match status" value="1"/>
</dbReference>
<evidence type="ECO:0000256" key="4">
    <source>
        <dbReference type="ARBA" id="ARBA00022490"/>
    </source>
</evidence>
<evidence type="ECO:0000256" key="12">
    <source>
        <dbReference type="RuleBase" id="RU363038"/>
    </source>
</evidence>
<dbReference type="GO" id="GO:0005524">
    <property type="term" value="F:ATP binding"/>
    <property type="evidence" value="ECO:0007669"/>
    <property type="project" value="UniProtKB-KW"/>
</dbReference>
<dbReference type="SMART" id="SM00836">
    <property type="entry name" value="DALR_1"/>
    <property type="match status" value="1"/>
</dbReference>
<name>A0AAV2T4M6_CALDB</name>
<dbReference type="GO" id="GO:0005829">
    <property type="term" value="C:cytosol"/>
    <property type="evidence" value="ECO:0007669"/>
    <property type="project" value="UniProtKB-SubCell"/>
</dbReference>
<keyword evidence="5 12" id="KW-0436">Ligase</keyword>
<dbReference type="InterPro" id="IPR001412">
    <property type="entry name" value="aa-tRNA-synth_I_CS"/>
</dbReference>
<dbReference type="SUPFAM" id="SSF55190">
    <property type="entry name" value="Arginyl-tRNA synthetase (ArgRS), N-terminal 'additional' domain"/>
    <property type="match status" value="1"/>
</dbReference>
<dbReference type="CDD" id="cd00671">
    <property type="entry name" value="ArgRS_core"/>
    <property type="match status" value="1"/>
</dbReference>
<evidence type="ECO:0000256" key="2">
    <source>
        <dbReference type="ARBA" id="ARBA00005594"/>
    </source>
</evidence>
<comment type="caution">
    <text evidence="15">The sequence shown here is derived from an EMBL/GenBank/DDBJ whole genome shotgun (WGS) entry which is preliminary data.</text>
</comment>
<dbReference type="InterPro" id="IPR005148">
    <property type="entry name" value="Arg-tRNA-synth_N"/>
</dbReference>
<evidence type="ECO:0000313" key="15">
    <source>
        <dbReference type="EMBL" id="CAL5131117.1"/>
    </source>
</evidence>
<dbReference type="Pfam" id="PF00750">
    <property type="entry name" value="tRNA-synt_1d"/>
    <property type="match status" value="1"/>
</dbReference>